<dbReference type="AlphaFoldDB" id="A0A072NG55"/>
<dbReference type="PANTHER" id="PTHR44809">
    <property type="match status" value="1"/>
</dbReference>
<comment type="caution">
    <text evidence="2">The sequence shown here is derived from an EMBL/GenBank/DDBJ whole genome shotgun (WGS) entry which is preliminary data.</text>
</comment>
<dbReference type="Proteomes" id="UP000035057">
    <property type="component" value="Unassembled WGS sequence"/>
</dbReference>
<dbReference type="OrthoDB" id="255821at2"/>
<evidence type="ECO:0000313" key="3">
    <source>
        <dbReference type="Proteomes" id="UP000035057"/>
    </source>
</evidence>
<reference evidence="2 3" key="1">
    <citation type="submission" date="2012-12" db="EMBL/GenBank/DDBJ databases">
        <title>Genome assembly of Marinobacter sp. AK21.</title>
        <authorList>
            <person name="Khatri I."/>
            <person name="Kumar R."/>
            <person name="Vaidya B."/>
            <person name="Subramanian S."/>
            <person name="Pinnaka A."/>
        </authorList>
    </citation>
    <scope>NUCLEOTIDE SEQUENCE [LARGE SCALE GENOMIC DNA]</scope>
    <source>
        <strain evidence="2 3">AK21</strain>
    </source>
</reference>
<evidence type="ECO:0000256" key="1">
    <source>
        <dbReference type="PROSITE-ProRule" id="PRU00339"/>
    </source>
</evidence>
<keyword evidence="1" id="KW-0802">TPR repeat</keyword>
<sequence>MTYLFLAMLAMLAGCASGPRQPGEVAESVAHQQAEEALLEERFQQAVALMESGEADAAESRFVQLVKDYPGHTGPLVNLGILAFQNGDFENATAYFKSALDLDSGHPVALNQLGVIARMQGNFDAAEQNYREALRVEPDYLPAMLNLAFLLDIYLGRPAEALALYERYQSLAEEPDPRIEDWIFDTRNRL</sequence>
<dbReference type="InterPro" id="IPR019734">
    <property type="entry name" value="TPR_rpt"/>
</dbReference>
<dbReference type="SMART" id="SM00028">
    <property type="entry name" value="TPR"/>
    <property type="match status" value="2"/>
</dbReference>
<dbReference type="Pfam" id="PF13424">
    <property type="entry name" value="TPR_12"/>
    <property type="match status" value="1"/>
</dbReference>
<accession>A0A072NG55</accession>
<dbReference type="STRING" id="1137280.D777_00719"/>
<dbReference type="PANTHER" id="PTHR44809:SF1">
    <property type="entry name" value="PROTEIN O-MANNOSYL-TRANSFERASE TMTC1"/>
    <property type="match status" value="1"/>
</dbReference>
<gene>
    <name evidence="2" type="ORF">D777_00719</name>
</gene>
<dbReference type="Pfam" id="PF13174">
    <property type="entry name" value="TPR_6"/>
    <property type="match status" value="1"/>
</dbReference>
<dbReference type="EMBL" id="ANIE01000003">
    <property type="protein sequence ID" value="KEF32085.1"/>
    <property type="molecule type" value="Genomic_DNA"/>
</dbReference>
<dbReference type="SUPFAM" id="SSF48452">
    <property type="entry name" value="TPR-like"/>
    <property type="match status" value="1"/>
</dbReference>
<evidence type="ECO:0000313" key="2">
    <source>
        <dbReference type="EMBL" id="KEF32085.1"/>
    </source>
</evidence>
<dbReference type="PROSITE" id="PS50005">
    <property type="entry name" value="TPR"/>
    <property type="match status" value="2"/>
</dbReference>
<keyword evidence="3" id="KW-1185">Reference proteome</keyword>
<dbReference type="Gene3D" id="1.25.40.10">
    <property type="entry name" value="Tetratricopeptide repeat domain"/>
    <property type="match status" value="1"/>
</dbReference>
<dbReference type="InterPro" id="IPR052943">
    <property type="entry name" value="TMTC_O-mannosyl-trnsfr"/>
</dbReference>
<dbReference type="PATRIC" id="fig|1137280.3.peg.535"/>
<dbReference type="InterPro" id="IPR011990">
    <property type="entry name" value="TPR-like_helical_dom_sf"/>
</dbReference>
<proteinExistence type="predicted"/>
<feature type="repeat" description="TPR" evidence="1">
    <location>
        <begin position="73"/>
        <end position="106"/>
    </location>
</feature>
<protein>
    <submittedName>
        <fullName evidence="2">TPR repeat protein</fullName>
    </submittedName>
</protein>
<name>A0A072NG55_9GAMM</name>
<organism evidence="2 3">
    <name type="scientific">Marinobacter nitratireducens</name>
    <dbReference type="NCBI Taxonomy" id="1137280"/>
    <lineage>
        <taxon>Bacteria</taxon>
        <taxon>Pseudomonadati</taxon>
        <taxon>Pseudomonadota</taxon>
        <taxon>Gammaproteobacteria</taxon>
        <taxon>Pseudomonadales</taxon>
        <taxon>Marinobacteraceae</taxon>
        <taxon>Marinobacter</taxon>
    </lineage>
</organism>
<feature type="repeat" description="TPR" evidence="1">
    <location>
        <begin position="107"/>
        <end position="140"/>
    </location>
</feature>